<accession>A0A5B7FDM4</accession>
<protein>
    <submittedName>
        <fullName evidence="1">Uncharacterized protein</fullName>
    </submittedName>
</protein>
<reference evidence="1 2" key="1">
    <citation type="submission" date="2019-05" db="EMBL/GenBank/DDBJ databases">
        <title>Another draft genome of Portunus trituberculatus and its Hox gene families provides insights of decapod evolution.</title>
        <authorList>
            <person name="Jeong J.-H."/>
            <person name="Song I."/>
            <person name="Kim S."/>
            <person name="Choi T."/>
            <person name="Kim D."/>
            <person name="Ryu S."/>
            <person name="Kim W."/>
        </authorList>
    </citation>
    <scope>NUCLEOTIDE SEQUENCE [LARGE SCALE GENOMIC DNA]</scope>
    <source>
        <tissue evidence="1">Muscle</tissue>
    </source>
</reference>
<dbReference type="AlphaFoldDB" id="A0A5B7FDM4"/>
<evidence type="ECO:0000313" key="2">
    <source>
        <dbReference type="Proteomes" id="UP000324222"/>
    </source>
</evidence>
<evidence type="ECO:0000313" key="1">
    <source>
        <dbReference type="EMBL" id="MPC43158.1"/>
    </source>
</evidence>
<organism evidence="1 2">
    <name type="scientific">Portunus trituberculatus</name>
    <name type="common">Swimming crab</name>
    <name type="synonym">Neptunus trituberculatus</name>
    <dbReference type="NCBI Taxonomy" id="210409"/>
    <lineage>
        <taxon>Eukaryota</taxon>
        <taxon>Metazoa</taxon>
        <taxon>Ecdysozoa</taxon>
        <taxon>Arthropoda</taxon>
        <taxon>Crustacea</taxon>
        <taxon>Multicrustacea</taxon>
        <taxon>Malacostraca</taxon>
        <taxon>Eumalacostraca</taxon>
        <taxon>Eucarida</taxon>
        <taxon>Decapoda</taxon>
        <taxon>Pleocyemata</taxon>
        <taxon>Brachyura</taxon>
        <taxon>Eubrachyura</taxon>
        <taxon>Portunoidea</taxon>
        <taxon>Portunidae</taxon>
        <taxon>Portuninae</taxon>
        <taxon>Portunus</taxon>
    </lineage>
</organism>
<dbReference type="EMBL" id="VSRR010005707">
    <property type="protein sequence ID" value="MPC43158.1"/>
    <property type="molecule type" value="Genomic_DNA"/>
</dbReference>
<sequence length="64" mass="7066">MVREQNVSEYKCEVSNASQDNITINITFTTITTTNNSNNNSNIITTTTTNTTTYNNNNNSIGLT</sequence>
<comment type="caution">
    <text evidence="1">The sequence shown here is derived from an EMBL/GenBank/DDBJ whole genome shotgun (WGS) entry which is preliminary data.</text>
</comment>
<name>A0A5B7FDM4_PORTR</name>
<proteinExistence type="predicted"/>
<keyword evidence="2" id="KW-1185">Reference proteome</keyword>
<dbReference type="Proteomes" id="UP000324222">
    <property type="component" value="Unassembled WGS sequence"/>
</dbReference>
<gene>
    <name evidence="1" type="ORF">E2C01_036796</name>
</gene>